<dbReference type="Gene3D" id="1.10.260.40">
    <property type="entry name" value="lambda repressor-like DNA-binding domains"/>
    <property type="match status" value="1"/>
</dbReference>
<accession>A0ABT2J3F7</accession>
<dbReference type="CDD" id="cd00093">
    <property type="entry name" value="HTH_XRE"/>
    <property type="match status" value="1"/>
</dbReference>
<feature type="domain" description="HTH cro/C1-type" evidence="1">
    <location>
        <begin position="9"/>
        <end position="53"/>
    </location>
</feature>
<dbReference type="Pfam" id="PF13560">
    <property type="entry name" value="HTH_31"/>
    <property type="match status" value="1"/>
</dbReference>
<keyword evidence="3" id="KW-1185">Reference proteome</keyword>
<dbReference type="SMART" id="SM00530">
    <property type="entry name" value="HTH_XRE"/>
    <property type="match status" value="1"/>
</dbReference>
<evidence type="ECO:0000313" key="2">
    <source>
        <dbReference type="EMBL" id="MCT2582389.1"/>
    </source>
</evidence>
<dbReference type="InterPro" id="IPR010982">
    <property type="entry name" value="Lambda_DNA-bd_dom_sf"/>
</dbReference>
<dbReference type="InterPro" id="IPR001387">
    <property type="entry name" value="Cro/C1-type_HTH"/>
</dbReference>
<dbReference type="Proteomes" id="UP001156441">
    <property type="component" value="Unassembled WGS sequence"/>
</dbReference>
<sequence>MGDSFGARLQKCRLAAGMTMGELARRTNYSKGHISKIENGHKPPNPMLARLCDEVLRTGGELVRSLRTAPAPPAPAPSPDDEVLVMAFDETGELRYRQLPRRVVLAGAGAILGDALVRGSRSAADEHTVVTLRVMFDQLRSLGTMMSPVVVLGQAMAQLTTVRSLAADGEEPVRAELLLLASRIAEYTGWMSQEAGDESAALRWTDQAVRYATAGRDPHLASFALVRRAELAMYRQDAIATVALARQAQTSAAAGPRILGQAARCEAQGHALAGDRAAYERAMERAGTLLAAPADGPTPVLGSASVTDQVPLAHGWSLYDLGRPAEAAAVLDDHVPRIPPAARRARARFGTRRALAHAQQGDVDQACAVAREVLTDAAQVDSATVRIDLRQLARTLARWHTHPDVRTLHPHLMALLHMP</sequence>
<protein>
    <submittedName>
        <fullName evidence="2">Helix-turn-helix transcriptional regulator</fullName>
    </submittedName>
</protein>
<reference evidence="2 3" key="1">
    <citation type="submission" date="2021-02" db="EMBL/GenBank/DDBJ databases">
        <title>Actinophytocola xerophila sp. nov., isolated from soil of cotton cropping field.</title>
        <authorList>
            <person name="Huang R."/>
            <person name="Chen X."/>
            <person name="Ge X."/>
            <person name="Liu W."/>
        </authorList>
    </citation>
    <scope>NUCLEOTIDE SEQUENCE [LARGE SCALE GENOMIC DNA]</scope>
    <source>
        <strain evidence="2 3">S1-96</strain>
    </source>
</reference>
<organism evidence="2 3">
    <name type="scientific">Actinophytocola gossypii</name>
    <dbReference type="NCBI Taxonomy" id="2812003"/>
    <lineage>
        <taxon>Bacteria</taxon>
        <taxon>Bacillati</taxon>
        <taxon>Actinomycetota</taxon>
        <taxon>Actinomycetes</taxon>
        <taxon>Pseudonocardiales</taxon>
        <taxon>Pseudonocardiaceae</taxon>
    </lineage>
</organism>
<dbReference type="RefSeq" id="WP_260189745.1">
    <property type="nucleotide sequence ID" value="NZ_JAFFZE010000006.1"/>
</dbReference>
<proteinExistence type="predicted"/>
<dbReference type="PROSITE" id="PS50943">
    <property type="entry name" value="HTH_CROC1"/>
    <property type="match status" value="1"/>
</dbReference>
<comment type="caution">
    <text evidence="2">The sequence shown here is derived from an EMBL/GenBank/DDBJ whole genome shotgun (WGS) entry which is preliminary data.</text>
</comment>
<name>A0ABT2J3F7_9PSEU</name>
<dbReference type="EMBL" id="JAFFZE010000006">
    <property type="protein sequence ID" value="MCT2582389.1"/>
    <property type="molecule type" value="Genomic_DNA"/>
</dbReference>
<gene>
    <name evidence="2" type="ORF">JT362_04535</name>
</gene>
<dbReference type="SUPFAM" id="SSF47413">
    <property type="entry name" value="lambda repressor-like DNA-binding domains"/>
    <property type="match status" value="1"/>
</dbReference>
<evidence type="ECO:0000259" key="1">
    <source>
        <dbReference type="PROSITE" id="PS50943"/>
    </source>
</evidence>
<evidence type="ECO:0000313" key="3">
    <source>
        <dbReference type="Proteomes" id="UP001156441"/>
    </source>
</evidence>